<gene>
    <name evidence="2" type="ORF">DCG58_08260</name>
</gene>
<proteinExistence type="predicted"/>
<reference evidence="2 3" key="1">
    <citation type="journal article" date="2018" name="Nat. Biotechnol.">
        <title>A standardized bacterial taxonomy based on genome phylogeny substantially revises the tree of life.</title>
        <authorList>
            <person name="Parks D.H."/>
            <person name="Chuvochina M."/>
            <person name="Waite D.W."/>
            <person name="Rinke C."/>
            <person name="Skarshewski A."/>
            <person name="Chaumeil P.A."/>
            <person name="Hugenholtz P."/>
        </authorList>
    </citation>
    <scope>NUCLEOTIDE SEQUENCE [LARGE SCALE GENOMIC DNA]</scope>
    <source>
        <strain evidence="2">UBA8733</strain>
    </source>
</reference>
<dbReference type="Pfam" id="PF05729">
    <property type="entry name" value="NACHT"/>
    <property type="match status" value="1"/>
</dbReference>
<dbReference type="CDD" id="cd00009">
    <property type="entry name" value="AAA"/>
    <property type="match status" value="1"/>
</dbReference>
<protein>
    <recommendedName>
        <fullName evidence="1">AAA+ ATPase domain-containing protein</fullName>
    </recommendedName>
</protein>
<accession>A0A3B9GXG8</accession>
<organism evidence="2 3">
    <name type="scientific">Hyphomonas adhaerens</name>
    <dbReference type="NCBI Taxonomy" id="81029"/>
    <lineage>
        <taxon>Bacteria</taxon>
        <taxon>Pseudomonadati</taxon>
        <taxon>Pseudomonadota</taxon>
        <taxon>Alphaproteobacteria</taxon>
        <taxon>Hyphomonadales</taxon>
        <taxon>Hyphomonadaceae</taxon>
        <taxon>Hyphomonas</taxon>
    </lineage>
</organism>
<name>A0A3B9GXG8_9PROT</name>
<comment type="caution">
    <text evidence="2">The sequence shown here is derived from an EMBL/GenBank/DDBJ whole genome shotgun (WGS) entry which is preliminary data.</text>
</comment>
<dbReference type="Gene3D" id="3.40.50.300">
    <property type="entry name" value="P-loop containing nucleotide triphosphate hydrolases"/>
    <property type="match status" value="1"/>
</dbReference>
<dbReference type="SUPFAM" id="SSF52540">
    <property type="entry name" value="P-loop containing nucleoside triphosphate hydrolases"/>
    <property type="match status" value="1"/>
</dbReference>
<evidence type="ECO:0000259" key="1">
    <source>
        <dbReference type="SMART" id="SM00382"/>
    </source>
</evidence>
<dbReference type="InterPro" id="IPR003593">
    <property type="entry name" value="AAA+_ATPase"/>
</dbReference>
<dbReference type="InterPro" id="IPR011528">
    <property type="entry name" value="NERD"/>
</dbReference>
<dbReference type="EMBL" id="DMAN01000182">
    <property type="protein sequence ID" value="HAE27139.1"/>
    <property type="molecule type" value="Genomic_DNA"/>
</dbReference>
<sequence length="1079" mass="119141">MNVERISSIETKREPTYKSPMKARNQIQVFVGDRIENPAERAFLAKIVETLKHSRQPAMLLANFQCGGRQIDCVVAMESGIALFEIKASTAPVKGEINGAWERQKPDGNWAVYTNGYNQALDAKNRLRDEMSRFKSLNGYYPSAFVVFPFGVPEGSQLTGGDFKVRVNRNDLVELWFSEQGSLAWSLDDWTAFAERLSLERVGLADILAGPEDEKRREILARYMSAFLDEYGEQGRAWLPEAEDQTATIQQDMLSPHGAVIHGPSGCGKTLLAKWIACELTEQGSPCLLIPAKDFTGDWRTYLVREMALLTDDPTQDVLAAMRAVSAPAYLILDGLNELDSARRDRALRGLNAMARKFGFRILVTCQRAPPASLQALASIPIVPPSQALKHRIAEASGNQLNSAAMDMLDAVESGMEAFIIGELGALKEGLDTRSQLVDQFIRTRLGVFAREGSRACRCLAFELAERVAFSISEIELDDLLSEAGVSTSTVDALFDNSVLVRRSGRVSFRHEILQSGCAAFRLAQKATDDPAAMGPVLSGPSHNYLAQDALGALESVDACVAVMRTLTDGELIARAASGGLGAVAQAAADVLLAETKTSVLKEISTARLRYAGEVDAKYIEWDPATVFIRSQEEIARLRALGLLTLRGHAVSTYLELCRAADARLAEERQRLSDLAISYNSPIKSESFALLHGYRFAGGAIGFTTISSTLQSTFGRGRTVSGSPPSLLLALTPSEVYFYLESKRRAEEFWDSEDFSDQLSEFLEQRFRYEPYHLKLASLDACLGLGDISPARHERLTTMVRNILESTQNWAISSTAFDVLRLMGSLDDDAQGHRQSARDNIKAVLESGGLSSEDRAELALSLYVGQFDHPYSTAYCEEWNDLTDDQHRRMLRWAMKSEGLKSTFSLNWIVQEVAEFDDPADVELLRPFTLFPDPKAFVPDDVMSAFCTACRVFGRHGAQLPVVEPASDGARTLEVLRKLVHHIGSEASDTAAEGIWDELAAQPMHLVLGCLFDVQRALNYWSPAPQEKLLGPVDIIERYPKQCLRLSRQFVDAGQPAVGYRGERPLSGSRDRLAFQIIE</sequence>
<dbReference type="Pfam" id="PF08378">
    <property type="entry name" value="NERD"/>
    <property type="match status" value="1"/>
</dbReference>
<feature type="domain" description="AAA+ ATPase" evidence="1">
    <location>
        <begin position="255"/>
        <end position="399"/>
    </location>
</feature>
<dbReference type="Proteomes" id="UP000259610">
    <property type="component" value="Unassembled WGS sequence"/>
</dbReference>
<feature type="non-terminal residue" evidence="2">
    <location>
        <position position="1079"/>
    </location>
</feature>
<dbReference type="AlphaFoldDB" id="A0A3B9GXG8"/>
<evidence type="ECO:0000313" key="2">
    <source>
        <dbReference type="EMBL" id="HAE27139.1"/>
    </source>
</evidence>
<dbReference type="InterPro" id="IPR027417">
    <property type="entry name" value="P-loop_NTPase"/>
</dbReference>
<evidence type="ECO:0000313" key="3">
    <source>
        <dbReference type="Proteomes" id="UP000259610"/>
    </source>
</evidence>
<dbReference type="SMART" id="SM00382">
    <property type="entry name" value="AAA"/>
    <property type="match status" value="1"/>
</dbReference>
<dbReference type="InterPro" id="IPR007111">
    <property type="entry name" value="NACHT_NTPase"/>
</dbReference>